<keyword evidence="3" id="KW-1185">Reference proteome</keyword>
<feature type="region of interest" description="Disordered" evidence="1">
    <location>
        <begin position="15"/>
        <end position="52"/>
    </location>
</feature>
<proteinExistence type="predicted"/>
<feature type="compositionally biased region" description="Acidic residues" evidence="1">
    <location>
        <begin position="19"/>
        <end position="46"/>
    </location>
</feature>
<evidence type="ECO:0000313" key="2">
    <source>
        <dbReference type="EMBL" id="KAL2718109.1"/>
    </source>
</evidence>
<accession>A0ABD2ABW9</accession>
<reference evidence="2 3" key="1">
    <citation type="journal article" date="2024" name="Ann. Entomol. Soc. Am.">
        <title>Genomic analyses of the southern and eastern yellowjacket wasps (Hymenoptera: Vespidae) reveal evolutionary signatures of social life.</title>
        <authorList>
            <person name="Catto M.A."/>
            <person name="Caine P.B."/>
            <person name="Orr S.E."/>
            <person name="Hunt B.G."/>
            <person name="Goodisman M.A.D."/>
        </authorList>
    </citation>
    <scope>NUCLEOTIDE SEQUENCE [LARGE SCALE GENOMIC DNA]</scope>
    <source>
        <strain evidence="2">233</strain>
        <tissue evidence="2">Head and thorax</tissue>
    </source>
</reference>
<name>A0ABD2ABW9_VESSQ</name>
<evidence type="ECO:0000256" key="1">
    <source>
        <dbReference type="SAM" id="MobiDB-lite"/>
    </source>
</evidence>
<comment type="caution">
    <text evidence="2">The sequence shown here is derived from an EMBL/GenBank/DDBJ whole genome shotgun (WGS) entry which is preliminary data.</text>
</comment>
<gene>
    <name evidence="2" type="ORF">V1478_011985</name>
</gene>
<organism evidence="2 3">
    <name type="scientific">Vespula squamosa</name>
    <name type="common">Southern yellow jacket</name>
    <name type="synonym">Wasp</name>
    <dbReference type="NCBI Taxonomy" id="30214"/>
    <lineage>
        <taxon>Eukaryota</taxon>
        <taxon>Metazoa</taxon>
        <taxon>Ecdysozoa</taxon>
        <taxon>Arthropoda</taxon>
        <taxon>Hexapoda</taxon>
        <taxon>Insecta</taxon>
        <taxon>Pterygota</taxon>
        <taxon>Neoptera</taxon>
        <taxon>Endopterygota</taxon>
        <taxon>Hymenoptera</taxon>
        <taxon>Apocrita</taxon>
        <taxon>Aculeata</taxon>
        <taxon>Vespoidea</taxon>
        <taxon>Vespidae</taxon>
        <taxon>Vespinae</taxon>
        <taxon>Vespula</taxon>
    </lineage>
</organism>
<protein>
    <submittedName>
        <fullName evidence="2">Uncharacterized protein</fullName>
    </submittedName>
</protein>
<evidence type="ECO:0000313" key="3">
    <source>
        <dbReference type="Proteomes" id="UP001607302"/>
    </source>
</evidence>
<dbReference type="Proteomes" id="UP001607302">
    <property type="component" value="Unassembled WGS sequence"/>
</dbReference>
<sequence length="105" mass="11432">MGRKRYLFLSKAVQYSNNDDNDDDVDDVDDDDDDDDDGDGDGDGDDDVKIKCKNTPSLHRSLHRMPGSITASFSSSNKETKFASNLSAILLTTICDGVLKMGAPI</sequence>
<dbReference type="AlphaFoldDB" id="A0ABD2ABW9"/>
<dbReference type="EMBL" id="JAUDFV010000152">
    <property type="protein sequence ID" value="KAL2718109.1"/>
    <property type="molecule type" value="Genomic_DNA"/>
</dbReference>